<feature type="domain" description="Mur ligase C-terminal" evidence="11">
    <location>
        <begin position="295"/>
        <end position="412"/>
    </location>
</feature>
<dbReference type="RefSeq" id="WP_118724191.1">
    <property type="nucleotide sequence ID" value="NZ_JACOPE010000001.1"/>
</dbReference>
<dbReference type="PANTHER" id="PTHR11136">
    <property type="entry name" value="FOLYLPOLYGLUTAMATE SYNTHASE-RELATED"/>
    <property type="match status" value="1"/>
</dbReference>
<dbReference type="Pfam" id="PF08245">
    <property type="entry name" value="Mur_ligase_M"/>
    <property type="match status" value="1"/>
</dbReference>
<sequence length="431" mass="48451">MTYDKAVEYINEIPKFTKKNTPEHTKEFLKRLGNPQDSLKVIHVAGTNGKGSTSSYLDAMLRAQGKTVGLALSPHLVKMNERIVINHQMVDDDTFLNVFEQVKEKVEGMVEDGLPHPTFFEFLFGMVLIAFAQAKVEYAVLETGLGGRLDATNCVEHPICSVITSIGMDHMQYLGNTLEEIATEKAGILKNAVPAFYIEGQKESNQVIEKRAKELGISCKKVSKNAFEILEIDEKYIAFSCANAYYGDVTWKLNNTGRYQVENAMLALEVMRYLFGTEGELQKWQETLSACKVGGRMEEVLPHIYIDGAHNISAIERFVESVPKDTTGIGILFSVVEDKDYEEMIACLCQHVDADFFVITHIADKRAADTEKLAEIFRQYTEKPVIVQDSLKAAWNYVTSNQKDRTIYCLGSLYLVGMVKALIEEESNARF</sequence>
<evidence type="ECO:0000256" key="5">
    <source>
        <dbReference type="ARBA" id="ARBA00022741"/>
    </source>
</evidence>
<comment type="caution">
    <text evidence="13">The sequence shown here is derived from an EMBL/GenBank/DDBJ whole genome shotgun (WGS) entry which is preliminary data.</text>
</comment>
<organism evidence="13 14">
    <name type="scientific">Ruminococcus hominis</name>
    <dbReference type="NCBI Taxonomy" id="2763065"/>
    <lineage>
        <taxon>Bacteria</taxon>
        <taxon>Bacillati</taxon>
        <taxon>Bacillota</taxon>
        <taxon>Clostridia</taxon>
        <taxon>Eubacteriales</taxon>
        <taxon>Oscillospiraceae</taxon>
        <taxon>Ruminococcus</taxon>
    </lineage>
</organism>
<evidence type="ECO:0000313" key="13">
    <source>
        <dbReference type="EMBL" id="MBC5684118.1"/>
    </source>
</evidence>
<comment type="similarity">
    <text evidence="1 10">Belongs to the folylpolyglutamate synthase family.</text>
</comment>
<dbReference type="EMBL" id="JACOPE010000001">
    <property type="protein sequence ID" value="MBC5684118.1"/>
    <property type="molecule type" value="Genomic_DNA"/>
</dbReference>
<evidence type="ECO:0000313" key="14">
    <source>
        <dbReference type="Proteomes" id="UP000631576"/>
    </source>
</evidence>
<keyword evidence="6 10" id="KW-0067">ATP-binding</keyword>
<feature type="domain" description="Mur ligase central" evidence="12">
    <location>
        <begin position="131"/>
        <end position="270"/>
    </location>
</feature>
<dbReference type="InterPro" id="IPR013221">
    <property type="entry name" value="Mur_ligase_cen"/>
</dbReference>
<protein>
    <recommendedName>
        <fullName evidence="2">tetrahydrofolate synthase</fullName>
        <ecNumber evidence="2">6.3.2.17</ecNumber>
    </recommendedName>
    <alternativeName>
        <fullName evidence="8">Tetrahydrofolylpolyglutamate synthase</fullName>
    </alternativeName>
</protein>
<keyword evidence="7" id="KW-0460">Magnesium</keyword>
<dbReference type="InterPro" id="IPR004101">
    <property type="entry name" value="Mur_ligase_C"/>
</dbReference>
<dbReference type="EC" id="6.3.2.17" evidence="2"/>
<gene>
    <name evidence="13" type="ORF">H8S40_11210</name>
</gene>
<dbReference type="PANTHER" id="PTHR11136:SF0">
    <property type="entry name" value="DIHYDROFOLATE SYNTHETASE-RELATED"/>
    <property type="match status" value="1"/>
</dbReference>
<evidence type="ECO:0000256" key="3">
    <source>
        <dbReference type="ARBA" id="ARBA00022598"/>
    </source>
</evidence>
<dbReference type="Proteomes" id="UP000631576">
    <property type="component" value="Unassembled WGS sequence"/>
</dbReference>
<comment type="catalytic activity">
    <reaction evidence="9">
        <text>(6S)-5,6,7,8-tetrahydrofolyl-(gamma-L-Glu)(n) + L-glutamate + ATP = (6S)-5,6,7,8-tetrahydrofolyl-(gamma-L-Glu)(n+1) + ADP + phosphate + H(+)</text>
        <dbReference type="Rhea" id="RHEA:10580"/>
        <dbReference type="Rhea" id="RHEA-COMP:14738"/>
        <dbReference type="Rhea" id="RHEA-COMP:14740"/>
        <dbReference type="ChEBI" id="CHEBI:15378"/>
        <dbReference type="ChEBI" id="CHEBI:29985"/>
        <dbReference type="ChEBI" id="CHEBI:30616"/>
        <dbReference type="ChEBI" id="CHEBI:43474"/>
        <dbReference type="ChEBI" id="CHEBI:141005"/>
        <dbReference type="ChEBI" id="CHEBI:456216"/>
        <dbReference type="EC" id="6.3.2.17"/>
    </reaction>
</comment>
<keyword evidence="3 10" id="KW-0436">Ligase</keyword>
<dbReference type="Pfam" id="PF02875">
    <property type="entry name" value="Mur_ligase_C"/>
    <property type="match status" value="1"/>
</dbReference>
<dbReference type="NCBIfam" id="TIGR01499">
    <property type="entry name" value="folC"/>
    <property type="match status" value="1"/>
</dbReference>
<evidence type="ECO:0000256" key="4">
    <source>
        <dbReference type="ARBA" id="ARBA00022723"/>
    </source>
</evidence>
<dbReference type="InterPro" id="IPR036565">
    <property type="entry name" value="Mur-like_cat_sf"/>
</dbReference>
<evidence type="ECO:0000256" key="9">
    <source>
        <dbReference type="ARBA" id="ARBA00047493"/>
    </source>
</evidence>
<name>A0ABR7G9L3_9FIRM</name>
<dbReference type="InterPro" id="IPR001645">
    <property type="entry name" value="Folylpolyglutamate_synth"/>
</dbReference>
<evidence type="ECO:0000256" key="8">
    <source>
        <dbReference type="ARBA" id="ARBA00030592"/>
    </source>
</evidence>
<dbReference type="SUPFAM" id="SSF53244">
    <property type="entry name" value="MurD-like peptide ligases, peptide-binding domain"/>
    <property type="match status" value="1"/>
</dbReference>
<evidence type="ECO:0000256" key="7">
    <source>
        <dbReference type="ARBA" id="ARBA00022842"/>
    </source>
</evidence>
<dbReference type="Gene3D" id="3.90.190.20">
    <property type="entry name" value="Mur ligase, C-terminal domain"/>
    <property type="match status" value="1"/>
</dbReference>
<proteinExistence type="inferred from homology"/>
<keyword evidence="14" id="KW-1185">Reference proteome</keyword>
<evidence type="ECO:0000256" key="10">
    <source>
        <dbReference type="PIRNR" id="PIRNR001563"/>
    </source>
</evidence>
<evidence type="ECO:0000256" key="1">
    <source>
        <dbReference type="ARBA" id="ARBA00008276"/>
    </source>
</evidence>
<evidence type="ECO:0000256" key="6">
    <source>
        <dbReference type="ARBA" id="ARBA00022840"/>
    </source>
</evidence>
<keyword evidence="5 10" id="KW-0547">Nucleotide-binding</keyword>
<evidence type="ECO:0000256" key="2">
    <source>
        <dbReference type="ARBA" id="ARBA00013025"/>
    </source>
</evidence>
<dbReference type="Gene3D" id="3.40.1190.10">
    <property type="entry name" value="Mur-like, catalytic domain"/>
    <property type="match status" value="1"/>
</dbReference>
<dbReference type="InterPro" id="IPR036615">
    <property type="entry name" value="Mur_ligase_C_dom_sf"/>
</dbReference>
<dbReference type="PIRSF" id="PIRSF001563">
    <property type="entry name" value="Folylpolyglu_synth"/>
    <property type="match status" value="1"/>
</dbReference>
<reference evidence="13 14" key="1">
    <citation type="submission" date="2020-08" db="EMBL/GenBank/DDBJ databases">
        <title>Genome public.</title>
        <authorList>
            <person name="Liu C."/>
            <person name="Sun Q."/>
        </authorList>
    </citation>
    <scope>NUCLEOTIDE SEQUENCE [LARGE SCALE GENOMIC DNA]</scope>
    <source>
        <strain evidence="13 14">NSJ-13</strain>
    </source>
</reference>
<dbReference type="SUPFAM" id="SSF53623">
    <property type="entry name" value="MurD-like peptide ligases, catalytic domain"/>
    <property type="match status" value="1"/>
</dbReference>
<evidence type="ECO:0000259" key="12">
    <source>
        <dbReference type="Pfam" id="PF08245"/>
    </source>
</evidence>
<keyword evidence="4" id="KW-0479">Metal-binding</keyword>
<accession>A0ABR7G9L3</accession>
<evidence type="ECO:0000259" key="11">
    <source>
        <dbReference type="Pfam" id="PF02875"/>
    </source>
</evidence>